<keyword evidence="6" id="KW-1185">Reference proteome</keyword>
<evidence type="ECO:0000313" key="6">
    <source>
        <dbReference type="Proteomes" id="UP001338582"/>
    </source>
</evidence>
<protein>
    <recommendedName>
        <fullName evidence="3">Increased recombination centers protein 6</fullName>
    </recommendedName>
</protein>
<comment type="similarity">
    <text evidence="2">Belongs to the IRC6 family.</text>
</comment>
<evidence type="ECO:0000256" key="3">
    <source>
        <dbReference type="ARBA" id="ARBA00015902"/>
    </source>
</evidence>
<dbReference type="GO" id="GO:0030674">
    <property type="term" value="F:protein-macromolecule adaptor activity"/>
    <property type="evidence" value="ECO:0007669"/>
    <property type="project" value="TreeGrafter"/>
</dbReference>
<dbReference type="InterPro" id="IPR034627">
    <property type="entry name" value="Irc6"/>
</dbReference>
<dbReference type="Gene3D" id="3.40.50.11960">
    <property type="match status" value="1"/>
</dbReference>
<dbReference type="PANTHER" id="PTHR28043">
    <property type="entry name" value="INCREASED RECOMBINATION CENTERS PROTEIN 6"/>
    <property type="match status" value="1"/>
</dbReference>
<keyword evidence="4" id="KW-0160">Chromosomal rearrangement</keyword>
<dbReference type="EMBL" id="CP138895">
    <property type="protein sequence ID" value="WPK24602.1"/>
    <property type="molecule type" value="Genomic_DNA"/>
</dbReference>
<reference evidence="5 6" key="1">
    <citation type="submission" date="2023-10" db="EMBL/GenBank/DDBJ databases">
        <title>Draft Genome Sequence of Candida saopaulonensis from a very Premature Infant with Sepsis.</title>
        <authorList>
            <person name="Ning Y."/>
            <person name="Dai R."/>
            <person name="Xiao M."/>
            <person name="Xu Y."/>
            <person name="Yan Q."/>
            <person name="Zhang L."/>
        </authorList>
    </citation>
    <scope>NUCLEOTIDE SEQUENCE [LARGE SCALE GENOMIC DNA]</scope>
    <source>
        <strain evidence="5 6">19XY460</strain>
    </source>
</reference>
<evidence type="ECO:0000313" key="5">
    <source>
        <dbReference type="EMBL" id="WPK24602.1"/>
    </source>
</evidence>
<evidence type="ECO:0000256" key="2">
    <source>
        <dbReference type="ARBA" id="ARBA00007973"/>
    </source>
</evidence>
<sequence length="260" mass="29656">MGNNVLIVGPPMTGKVAIAQLITKDLDSSTISSDSHSGLVYKHTVTTKYFKAEVNILIEEYPDKRTPETTPEQLLADLDSFRKEFSKDEYKTLRDELEGILFTLNLEQWKGKDLQHALDLFESIRNLFDEHDLFYAVVGNGKNLTQEELDEVEDEAVQFGFEFVDTGLSGENEYREKIGQDRLVDLFECHEWSDIVSDPARNLQPDDASQMGESLLGEKQVALDELLEKVKSQREKVKDLEPAEKQQVVQAFVNDIMEHI</sequence>
<proteinExistence type="inferred from homology"/>
<dbReference type="AlphaFoldDB" id="A0AAX4H7T9"/>
<dbReference type="GeneID" id="88172946"/>
<dbReference type="PANTHER" id="PTHR28043:SF1">
    <property type="entry name" value="INCREASED RECOMBINATION CENTERS PROTEIN 6"/>
    <property type="match status" value="1"/>
</dbReference>
<accession>A0AAX4H7T9</accession>
<dbReference type="KEGG" id="asau:88172946"/>
<evidence type="ECO:0000256" key="4">
    <source>
        <dbReference type="ARBA" id="ARBA00022447"/>
    </source>
</evidence>
<dbReference type="RefSeq" id="XP_062876985.1">
    <property type="nucleotide sequence ID" value="XM_063020915.1"/>
</dbReference>
<comment type="function">
    <text evidence="1">Involved in gross chromosomal rearrangements (GCRs) and telomere healing.</text>
</comment>
<evidence type="ECO:0000256" key="1">
    <source>
        <dbReference type="ARBA" id="ARBA00002976"/>
    </source>
</evidence>
<gene>
    <name evidence="5" type="ORF">PUMCH_001881</name>
</gene>
<dbReference type="GO" id="GO:0016192">
    <property type="term" value="P:vesicle-mediated transport"/>
    <property type="evidence" value="ECO:0007669"/>
    <property type="project" value="InterPro"/>
</dbReference>
<name>A0AAX4H7T9_9ASCO</name>
<dbReference type="Proteomes" id="UP001338582">
    <property type="component" value="Chromosome 2"/>
</dbReference>
<organism evidence="5 6">
    <name type="scientific">Australozyma saopauloensis</name>
    <dbReference type="NCBI Taxonomy" id="291208"/>
    <lineage>
        <taxon>Eukaryota</taxon>
        <taxon>Fungi</taxon>
        <taxon>Dikarya</taxon>
        <taxon>Ascomycota</taxon>
        <taxon>Saccharomycotina</taxon>
        <taxon>Pichiomycetes</taxon>
        <taxon>Metschnikowiaceae</taxon>
        <taxon>Australozyma</taxon>
    </lineage>
</organism>